<dbReference type="PANTHER" id="PTHR43409">
    <property type="entry name" value="ANAEROBIC MAGNESIUM-PROTOPORPHYRIN IX MONOMETHYL ESTER CYCLASE-RELATED"/>
    <property type="match status" value="1"/>
</dbReference>
<evidence type="ECO:0000256" key="4">
    <source>
        <dbReference type="ARBA" id="ARBA00023004"/>
    </source>
</evidence>
<evidence type="ECO:0000313" key="8">
    <source>
        <dbReference type="EMBL" id="OFV67301.1"/>
    </source>
</evidence>
<evidence type="ECO:0000256" key="3">
    <source>
        <dbReference type="ARBA" id="ARBA00022723"/>
    </source>
</evidence>
<keyword evidence="2" id="KW-0949">S-adenosyl-L-methionine</keyword>
<dbReference type="GO" id="GO:0005829">
    <property type="term" value="C:cytosol"/>
    <property type="evidence" value="ECO:0007669"/>
    <property type="project" value="TreeGrafter"/>
</dbReference>
<keyword evidence="3" id="KW-0479">Metal-binding</keyword>
<accession>A0A1F2P9B5</accession>
<name>A0A1F2P9B5_9EURY</name>
<proteinExistence type="predicted"/>
<dbReference type="SFLD" id="SFLDS00029">
    <property type="entry name" value="Radical_SAM"/>
    <property type="match status" value="1"/>
</dbReference>
<dbReference type="GO" id="GO:0051539">
    <property type="term" value="F:4 iron, 4 sulfur cluster binding"/>
    <property type="evidence" value="ECO:0007669"/>
    <property type="project" value="UniProtKB-KW"/>
</dbReference>
<dbReference type="PANTHER" id="PTHR43409:SF16">
    <property type="entry name" value="SLR0320 PROTEIN"/>
    <property type="match status" value="1"/>
</dbReference>
<evidence type="ECO:0000259" key="6">
    <source>
        <dbReference type="PROSITE" id="PS51332"/>
    </source>
</evidence>
<dbReference type="SFLD" id="SFLDG01082">
    <property type="entry name" value="B12-binding_domain_containing"/>
    <property type="match status" value="1"/>
</dbReference>
<dbReference type="PROSITE" id="PS51332">
    <property type="entry name" value="B12_BINDING"/>
    <property type="match status" value="1"/>
</dbReference>
<keyword evidence="5" id="KW-0411">Iron-sulfur</keyword>
<dbReference type="AlphaFoldDB" id="A0A1F2P9B5"/>
<dbReference type="Gene3D" id="3.80.30.20">
    <property type="entry name" value="tm_1862 like domain"/>
    <property type="match status" value="1"/>
</dbReference>
<feature type="domain" description="Radical SAM core" evidence="7">
    <location>
        <begin position="234"/>
        <end position="456"/>
    </location>
</feature>
<dbReference type="EMBL" id="LYOS01000005">
    <property type="protein sequence ID" value="OFV67301.1"/>
    <property type="molecule type" value="Genomic_DNA"/>
</dbReference>
<reference evidence="8" key="1">
    <citation type="submission" date="2016-05" db="EMBL/GenBank/DDBJ databases">
        <title>Microbial consortia oxidize butane by reversing methanogenesis.</title>
        <authorList>
            <person name="Laso-Perez R."/>
            <person name="Richter M."/>
            <person name="Wegener G."/>
            <person name="Musat F."/>
        </authorList>
    </citation>
    <scope>NUCLEOTIDE SEQUENCE [LARGE SCALE GENOMIC DNA]</scope>
    <source>
        <strain evidence="8">BOX2</strain>
    </source>
</reference>
<dbReference type="InterPro" id="IPR006638">
    <property type="entry name" value="Elp3/MiaA/NifB-like_rSAM"/>
</dbReference>
<comment type="caution">
    <text evidence="8">The sequence shown here is derived from an EMBL/GenBank/DDBJ whole genome shotgun (WGS) entry which is preliminary data.</text>
</comment>
<protein>
    <submittedName>
        <fullName evidence="8">Radical SAM domain protein</fullName>
    </submittedName>
</protein>
<dbReference type="STRING" id="1838285.SCAL_001570"/>
<dbReference type="SUPFAM" id="SSF102114">
    <property type="entry name" value="Radical SAM enzymes"/>
    <property type="match status" value="1"/>
</dbReference>
<feature type="domain" description="B12-binding" evidence="6">
    <location>
        <begin position="14"/>
        <end position="193"/>
    </location>
</feature>
<dbReference type="GO" id="GO:0003824">
    <property type="term" value="F:catalytic activity"/>
    <property type="evidence" value="ECO:0007669"/>
    <property type="project" value="InterPro"/>
</dbReference>
<dbReference type="Pfam" id="PF04055">
    <property type="entry name" value="Radical_SAM"/>
    <property type="match status" value="1"/>
</dbReference>
<evidence type="ECO:0000313" key="9">
    <source>
        <dbReference type="Proteomes" id="UP000186940"/>
    </source>
</evidence>
<dbReference type="InterPro" id="IPR006158">
    <property type="entry name" value="Cobalamin-bd"/>
</dbReference>
<keyword evidence="9" id="KW-1185">Reference proteome</keyword>
<evidence type="ECO:0000256" key="1">
    <source>
        <dbReference type="ARBA" id="ARBA00001966"/>
    </source>
</evidence>
<dbReference type="SFLD" id="SFLDG01123">
    <property type="entry name" value="methyltransferase_(Class_B)"/>
    <property type="match status" value="1"/>
</dbReference>
<dbReference type="InterPro" id="IPR023404">
    <property type="entry name" value="rSAM_horseshoe"/>
</dbReference>
<evidence type="ECO:0000259" key="7">
    <source>
        <dbReference type="PROSITE" id="PS51918"/>
    </source>
</evidence>
<dbReference type="PATRIC" id="fig|1838285.3.peg.1593"/>
<dbReference type="Gene3D" id="3.40.50.280">
    <property type="entry name" value="Cobalamin-binding domain"/>
    <property type="match status" value="1"/>
</dbReference>
<dbReference type="PROSITE" id="PS51918">
    <property type="entry name" value="RADICAL_SAM"/>
    <property type="match status" value="1"/>
</dbReference>
<dbReference type="InterPro" id="IPR051198">
    <property type="entry name" value="BchE-like"/>
</dbReference>
<dbReference type="SMART" id="SM00729">
    <property type="entry name" value="Elp3"/>
    <property type="match status" value="1"/>
</dbReference>
<dbReference type="CDD" id="cd01335">
    <property type="entry name" value="Radical_SAM"/>
    <property type="match status" value="1"/>
</dbReference>
<dbReference type="Proteomes" id="UP000186940">
    <property type="component" value="Unassembled WGS sequence"/>
</dbReference>
<dbReference type="InterPro" id="IPR007197">
    <property type="entry name" value="rSAM"/>
</dbReference>
<keyword evidence="4" id="KW-0408">Iron</keyword>
<dbReference type="GO" id="GO:0031419">
    <property type="term" value="F:cobalamin binding"/>
    <property type="evidence" value="ECO:0007669"/>
    <property type="project" value="InterPro"/>
</dbReference>
<gene>
    <name evidence="8" type="ORF">SCAL_001570</name>
</gene>
<dbReference type="InterPro" id="IPR058240">
    <property type="entry name" value="rSAM_sf"/>
</dbReference>
<evidence type="ECO:0000256" key="5">
    <source>
        <dbReference type="ARBA" id="ARBA00023014"/>
    </source>
</evidence>
<sequence length="500" mass="57263">MVLLARGGKIKKPKIALVIAPVWDTDLPPIAPAYLTASLQKEGFNADIIDFNVRLKEKKALRKKIMEWSQYVHGYNFFLGLVFPEYLTIEENNFTREIEGLVRQWAGEILDSGYNVIGFTIYNSSALLSLLLARRIKQESEKTLIVFGGPDCARWMRGDFFIRTGFVDAVVLGEGEATIVELTDSVDGGEGFDAVPGSVINRRGEIIYGRDRPLIKDLDTIPFPTFDRLPIASYGNETIFPILTSRGCTMNCSFCNEQVYWNKYRERSPINVFNEFKYQKERHGVFHFRTNDSLINGNVKRLGKICDLIIENELEVYWGGYARTGGMTPELLAKMYEAGCRYLLYGIDSASQPVIDRMNKRTKIEDMQKVLEWTKKAGILVHTCWITGFPTERQEDFEASVKFIKENANLIDSFVVVPCRIKESIDLYNNPEDYNLVIDKVEIDVPEPLADMVKYLPTLSENWRSNEVTNEERKRRTKVLTDLARDLIGEGSYYRGMPFE</sequence>
<dbReference type="GO" id="GO:0046872">
    <property type="term" value="F:metal ion binding"/>
    <property type="evidence" value="ECO:0007669"/>
    <property type="project" value="UniProtKB-KW"/>
</dbReference>
<dbReference type="InterPro" id="IPR034466">
    <property type="entry name" value="Methyltransferase_Class_B"/>
</dbReference>
<evidence type="ECO:0000256" key="2">
    <source>
        <dbReference type="ARBA" id="ARBA00022691"/>
    </source>
</evidence>
<comment type="cofactor">
    <cofactor evidence="1">
        <name>[4Fe-4S] cluster</name>
        <dbReference type="ChEBI" id="CHEBI:49883"/>
    </cofactor>
</comment>
<organism evidence="8 9">
    <name type="scientific">Candidatus Syntropharchaeum caldarium</name>
    <dbReference type="NCBI Taxonomy" id="1838285"/>
    <lineage>
        <taxon>Archaea</taxon>
        <taxon>Methanobacteriati</taxon>
        <taxon>Methanobacteriota</taxon>
        <taxon>Stenosarchaea group</taxon>
        <taxon>Methanomicrobia</taxon>
        <taxon>Methanosarcinales</taxon>
        <taxon>ANME-2 cluster</taxon>
        <taxon>Candidatus Syntropharchaeum</taxon>
    </lineage>
</organism>